<evidence type="ECO:0000313" key="2">
    <source>
        <dbReference type="EMBL" id="KDO22840.1"/>
    </source>
</evidence>
<feature type="compositionally biased region" description="Basic and acidic residues" evidence="1">
    <location>
        <begin position="214"/>
        <end position="224"/>
    </location>
</feature>
<proteinExistence type="predicted"/>
<feature type="region of interest" description="Disordered" evidence="1">
    <location>
        <begin position="289"/>
        <end position="308"/>
    </location>
</feature>
<feature type="compositionally biased region" description="Acidic residues" evidence="1">
    <location>
        <begin position="122"/>
        <end position="131"/>
    </location>
</feature>
<dbReference type="Proteomes" id="UP000030745">
    <property type="component" value="Unassembled WGS sequence"/>
</dbReference>
<evidence type="ECO:0000313" key="3">
    <source>
        <dbReference type="Proteomes" id="UP000030745"/>
    </source>
</evidence>
<dbReference type="GeneID" id="24133979"/>
<feature type="compositionally biased region" description="Acidic residues" evidence="1">
    <location>
        <begin position="164"/>
        <end position="194"/>
    </location>
</feature>
<dbReference type="EMBL" id="KK583261">
    <property type="protein sequence ID" value="KDO22840.1"/>
    <property type="molecule type" value="Genomic_DNA"/>
</dbReference>
<dbReference type="VEuPathDB" id="FungiDB:SPRG_11977"/>
<dbReference type="KEGG" id="spar:SPRG_11977"/>
<organism evidence="2 3">
    <name type="scientific">Saprolegnia parasitica (strain CBS 223.65)</name>
    <dbReference type="NCBI Taxonomy" id="695850"/>
    <lineage>
        <taxon>Eukaryota</taxon>
        <taxon>Sar</taxon>
        <taxon>Stramenopiles</taxon>
        <taxon>Oomycota</taxon>
        <taxon>Saprolegniomycetes</taxon>
        <taxon>Saprolegniales</taxon>
        <taxon>Saprolegniaceae</taxon>
        <taxon>Saprolegnia</taxon>
    </lineage>
</organism>
<protein>
    <submittedName>
        <fullName evidence="2">Uncharacterized protein</fullName>
    </submittedName>
</protein>
<sequence length="308" mass="33402">MADSAAKDFAYLQIASASGDVTAETSTWKGKRLRVKSAKPDFLQRLQAVWTDGEVEAEVLAERERAFSERYKGKRMLIADDGVVTIEASKAPVATVVVEAPQTEKEGADENDGHLSSKIPDDDNESDDEVGLVDAMDAVEAELSSETSNEDVDAPEDAAMSSETSEDEEGEQDDVAIDANEDEVLPADDIDMEAETERERELAYAQAQAASRSSKTDSEDNDEDVHMEAEIAKELEAASVKMTPAAPVVDAAARKKAANARRLAAIREREEQVAAMRKQPTLITATNKKITFGDDSDDSSYSQHLKLA</sequence>
<evidence type="ECO:0000256" key="1">
    <source>
        <dbReference type="SAM" id="MobiDB-lite"/>
    </source>
</evidence>
<feature type="compositionally biased region" description="Basic and acidic residues" evidence="1">
    <location>
        <begin position="102"/>
        <end position="121"/>
    </location>
</feature>
<dbReference type="OrthoDB" id="21643at2759"/>
<reference evidence="2 3" key="1">
    <citation type="journal article" date="2013" name="PLoS Genet.">
        <title>Distinctive expansion of potential virulence genes in the genome of the oomycete fish pathogen Saprolegnia parasitica.</title>
        <authorList>
            <person name="Jiang R.H."/>
            <person name="de Bruijn I."/>
            <person name="Haas B.J."/>
            <person name="Belmonte R."/>
            <person name="Lobach L."/>
            <person name="Christie J."/>
            <person name="van den Ackerveken G."/>
            <person name="Bottin A."/>
            <person name="Bulone V."/>
            <person name="Diaz-Moreno S.M."/>
            <person name="Dumas B."/>
            <person name="Fan L."/>
            <person name="Gaulin E."/>
            <person name="Govers F."/>
            <person name="Grenville-Briggs L.J."/>
            <person name="Horner N.R."/>
            <person name="Levin J.Z."/>
            <person name="Mammella M."/>
            <person name="Meijer H.J."/>
            <person name="Morris P."/>
            <person name="Nusbaum C."/>
            <person name="Oome S."/>
            <person name="Phillips A.J."/>
            <person name="van Rooyen D."/>
            <person name="Rzeszutek E."/>
            <person name="Saraiva M."/>
            <person name="Secombes C.J."/>
            <person name="Seidl M.F."/>
            <person name="Snel B."/>
            <person name="Stassen J.H."/>
            <person name="Sykes S."/>
            <person name="Tripathy S."/>
            <person name="van den Berg H."/>
            <person name="Vega-Arreguin J.C."/>
            <person name="Wawra S."/>
            <person name="Young S.K."/>
            <person name="Zeng Q."/>
            <person name="Dieguez-Uribeondo J."/>
            <person name="Russ C."/>
            <person name="Tyler B.M."/>
            <person name="van West P."/>
        </authorList>
    </citation>
    <scope>NUCLEOTIDE SEQUENCE [LARGE SCALE GENOMIC DNA]</scope>
    <source>
        <strain evidence="2 3">CBS 223.65</strain>
    </source>
</reference>
<gene>
    <name evidence="2" type="ORF">SPRG_11977</name>
</gene>
<accession>A0A067C146</accession>
<keyword evidence="3" id="KW-1185">Reference proteome</keyword>
<dbReference type="RefSeq" id="XP_012206397.1">
    <property type="nucleotide sequence ID" value="XM_012351007.1"/>
</dbReference>
<dbReference type="AlphaFoldDB" id="A0A067C146"/>
<feature type="compositionally biased region" description="Low complexity" evidence="1">
    <location>
        <begin position="203"/>
        <end position="213"/>
    </location>
</feature>
<name>A0A067C146_SAPPC</name>
<feature type="region of interest" description="Disordered" evidence="1">
    <location>
        <begin position="97"/>
        <end position="224"/>
    </location>
</feature>
<feature type="compositionally biased region" description="Polar residues" evidence="1">
    <location>
        <begin position="299"/>
        <end position="308"/>
    </location>
</feature>